<reference evidence="2" key="1">
    <citation type="submission" date="2020-07" db="EMBL/GenBank/DDBJ databases">
        <authorList>
            <person name="Nieuwenhuis M."/>
            <person name="Van De Peppel L.J.J."/>
        </authorList>
    </citation>
    <scope>NUCLEOTIDE SEQUENCE</scope>
    <source>
        <strain evidence="2">AP01</strain>
        <tissue evidence="2">Mycelium</tissue>
    </source>
</reference>
<dbReference type="Proteomes" id="UP000775547">
    <property type="component" value="Unassembled WGS sequence"/>
</dbReference>
<evidence type="ECO:0000313" key="3">
    <source>
        <dbReference type="Proteomes" id="UP000775547"/>
    </source>
</evidence>
<reference evidence="2" key="2">
    <citation type="submission" date="2021-10" db="EMBL/GenBank/DDBJ databases">
        <title>Phylogenomics reveals ancestral predisposition of the termite-cultivated fungus Termitomyces towards a domesticated lifestyle.</title>
        <authorList>
            <person name="Auxier B."/>
            <person name="Grum-Grzhimaylo A."/>
            <person name="Cardenas M.E."/>
            <person name="Lodge J.D."/>
            <person name="Laessoe T."/>
            <person name="Pedersen O."/>
            <person name="Smith M.E."/>
            <person name="Kuyper T.W."/>
            <person name="Franco-Molano E.A."/>
            <person name="Baroni T.J."/>
            <person name="Aanen D.K."/>
        </authorList>
    </citation>
    <scope>NUCLEOTIDE SEQUENCE</scope>
    <source>
        <strain evidence="2">AP01</strain>
        <tissue evidence="2">Mycelium</tissue>
    </source>
</reference>
<comment type="caution">
    <text evidence="2">The sequence shown here is derived from an EMBL/GenBank/DDBJ whole genome shotgun (WGS) entry which is preliminary data.</text>
</comment>
<protein>
    <submittedName>
        <fullName evidence="2">Uncharacterized protein</fullName>
    </submittedName>
</protein>
<dbReference type="OrthoDB" id="448496at2759"/>
<dbReference type="EMBL" id="JABCKV010000217">
    <property type="protein sequence ID" value="KAG5642098.1"/>
    <property type="molecule type" value="Genomic_DNA"/>
</dbReference>
<dbReference type="AlphaFoldDB" id="A0A9P7G1W8"/>
<evidence type="ECO:0000313" key="2">
    <source>
        <dbReference type="EMBL" id="KAG5642098.1"/>
    </source>
</evidence>
<feature type="region of interest" description="Disordered" evidence="1">
    <location>
        <begin position="69"/>
        <end position="88"/>
    </location>
</feature>
<evidence type="ECO:0000256" key="1">
    <source>
        <dbReference type="SAM" id="MobiDB-lite"/>
    </source>
</evidence>
<keyword evidence="3" id="KW-1185">Reference proteome</keyword>
<organism evidence="2 3">
    <name type="scientific">Asterophora parasitica</name>
    <dbReference type="NCBI Taxonomy" id="117018"/>
    <lineage>
        <taxon>Eukaryota</taxon>
        <taxon>Fungi</taxon>
        <taxon>Dikarya</taxon>
        <taxon>Basidiomycota</taxon>
        <taxon>Agaricomycotina</taxon>
        <taxon>Agaricomycetes</taxon>
        <taxon>Agaricomycetidae</taxon>
        <taxon>Agaricales</taxon>
        <taxon>Tricholomatineae</taxon>
        <taxon>Lyophyllaceae</taxon>
        <taxon>Asterophora</taxon>
    </lineage>
</organism>
<proteinExistence type="predicted"/>
<name>A0A9P7G1W8_9AGAR</name>
<accession>A0A9P7G1W8</accession>
<gene>
    <name evidence="2" type="ORF">DXG03_003622</name>
</gene>
<sequence length="88" mass="9757">MIAPYLTSLQERLKPRGIQVGSYPVLMKGVFVSLIGRDLSRDGEDGHRLWLADVAREVEREVGGRVVNDEEIAEKKAEGTPPPTQSKI</sequence>